<sequence length="885" mass="91537">MKHYANKKRMLKLNPIAASILLLLPVIAQADISIINGNVTSANGVPVVNIKEANSKGLSHNVYETLNVGKEGVIFNNSASAVQTTLAGQIEGNANLAGGTAKVILNEVTSKNASTINGMMEVAGDSAHLIIANPNGITTQGGGFINAEKGTLTTGTPNVKDGALTGYTVKGGSITVGNFQSESPTEILARSVKVNGSLRVDELSVIAGNNVIDVDGSITGTVEAIDKAASYGVDVSKLGGMYANRINLISTEGGVGVRNEGTIAGGASGLNITSNGKLINNSAMIQSSGDIAVNTNGALDNINGKINSGRSITIDTAKSSINNTTGGNISAASDINILSGALDNANGKIASGGMLTVNTNNNKLNNSGRSKNAGIEAAIVLIESGELSNSNGQIHGNYINLKNSSMANNSGVIDADGNVEINSTGNIENITGLIRSSAANVKITTTKAVKNNNNKSLDPAGAEAKGIISGSGTDISADYVFNNAGTIASAGDIKLKTTRDIDNYQGKIESSQNISIEGRELRTSQAGINGIKGVNIELSDKFDSRLAMVTSTEGDVSIKANKIINDSSLILAKNINVESGSYLDSKYSMMVSDENLTLKAEGDINVSSSNMFGYYAGQYFGYINQEGGIIAGKDLNITAKNVNNTSGRIVSQSGDTNINLSGNLTNNKGQVVANSGNMNIDAKHVAADYSTIYSAGNMNINVDSLSLEGNGSIAKNTATGIISSDRDIFINVNGDYFNNGWISGKGDVTVKSTGYLRNSHTINADGNLNVSGYTIANNKDIVSGKALTITTNTDLTNNGNGNITGYTTRIDANNVSNMGNLVASSQLNLNAANNIYNYFNIYTEGKAVINAKKVINTGFWAVFGGAQGLQTAANITNIFGTVVGK</sequence>
<dbReference type="Pfam" id="PF05594">
    <property type="entry name" value="Fil_haemagg"/>
    <property type="match status" value="7"/>
</dbReference>
<feature type="chain" id="PRO_5026995109" evidence="1">
    <location>
        <begin position="31"/>
        <end position="885"/>
    </location>
</feature>
<evidence type="ECO:0000313" key="3">
    <source>
        <dbReference type="EMBL" id="VYU60145.1"/>
    </source>
</evidence>
<organism evidence="3">
    <name type="scientific">Klebsiella oxytoca</name>
    <dbReference type="NCBI Taxonomy" id="571"/>
    <lineage>
        <taxon>Bacteria</taxon>
        <taxon>Pseudomonadati</taxon>
        <taxon>Pseudomonadota</taxon>
        <taxon>Gammaproteobacteria</taxon>
        <taxon>Enterobacterales</taxon>
        <taxon>Enterobacteriaceae</taxon>
        <taxon>Klebsiella/Raoultella group</taxon>
        <taxon>Klebsiella</taxon>
    </lineage>
</organism>
<protein>
    <submittedName>
        <fullName evidence="3">Hemolysin</fullName>
    </submittedName>
</protein>
<dbReference type="SMART" id="SM00912">
    <property type="entry name" value="Haemagg_act"/>
    <property type="match status" value="1"/>
</dbReference>
<gene>
    <name evidence="3" type="primary">hpmA_1</name>
    <name evidence="3" type="ORF">KOLFYP65_04745</name>
</gene>
<dbReference type="NCBIfam" id="TIGR01901">
    <property type="entry name" value="adhes_NPXG"/>
    <property type="match status" value="1"/>
</dbReference>
<name>A0A6N3G7E1_KLEOX</name>
<dbReference type="NCBIfam" id="TIGR01731">
    <property type="entry name" value="fil_hemag_20aa"/>
    <property type="match status" value="4"/>
</dbReference>
<dbReference type="RefSeq" id="WP_115239951.1">
    <property type="nucleotide sequence ID" value="NZ_JAPJJL010000002.1"/>
</dbReference>
<dbReference type="InterPro" id="IPR010069">
    <property type="entry name" value="CdiA_FHA1_rpt"/>
</dbReference>
<dbReference type="AlphaFoldDB" id="A0A6N3G7E1"/>
<dbReference type="InterPro" id="IPR012334">
    <property type="entry name" value="Pectin_lyas_fold"/>
</dbReference>
<dbReference type="InterPro" id="IPR011050">
    <property type="entry name" value="Pectin_lyase_fold/virulence"/>
</dbReference>
<dbReference type="Pfam" id="PF05860">
    <property type="entry name" value="TPS"/>
    <property type="match status" value="1"/>
</dbReference>
<evidence type="ECO:0000256" key="1">
    <source>
        <dbReference type="SAM" id="SignalP"/>
    </source>
</evidence>
<keyword evidence="1" id="KW-0732">Signal</keyword>
<feature type="domain" description="Filamentous haemagglutinin FhaB/tRNA nuclease CdiA-like TPS" evidence="2">
    <location>
        <begin position="42"/>
        <end position="162"/>
    </location>
</feature>
<proteinExistence type="predicted"/>
<dbReference type="EMBL" id="CACRTM010000032">
    <property type="protein sequence ID" value="VYU60145.1"/>
    <property type="molecule type" value="Genomic_DNA"/>
</dbReference>
<dbReference type="InterPro" id="IPR008619">
    <property type="entry name" value="Filamentous_hemagglutn_rpt"/>
</dbReference>
<dbReference type="SUPFAM" id="SSF51126">
    <property type="entry name" value="Pectin lyase-like"/>
    <property type="match status" value="1"/>
</dbReference>
<evidence type="ECO:0000259" key="2">
    <source>
        <dbReference type="SMART" id="SM00912"/>
    </source>
</evidence>
<accession>A0A6N3G7E1</accession>
<reference evidence="3" key="1">
    <citation type="submission" date="2019-11" db="EMBL/GenBank/DDBJ databases">
        <authorList>
            <person name="Feng L."/>
        </authorList>
    </citation>
    <scope>NUCLEOTIDE SEQUENCE</scope>
    <source>
        <strain evidence="3">KOxytocaLFYP65</strain>
    </source>
</reference>
<feature type="signal peptide" evidence="1">
    <location>
        <begin position="1"/>
        <end position="30"/>
    </location>
</feature>
<dbReference type="Gene3D" id="2.160.20.10">
    <property type="entry name" value="Single-stranded right-handed beta-helix, Pectin lyase-like"/>
    <property type="match status" value="1"/>
</dbReference>
<dbReference type="InterPro" id="IPR008638">
    <property type="entry name" value="FhaB/CdiA-like_TPS"/>
</dbReference>